<protein>
    <recommendedName>
        <fullName evidence="3">F-box domain-containing protein</fullName>
    </recommendedName>
</protein>
<organism evidence="1 2">
    <name type="scientific">Periconia digitata</name>
    <dbReference type="NCBI Taxonomy" id="1303443"/>
    <lineage>
        <taxon>Eukaryota</taxon>
        <taxon>Fungi</taxon>
        <taxon>Dikarya</taxon>
        <taxon>Ascomycota</taxon>
        <taxon>Pezizomycotina</taxon>
        <taxon>Dothideomycetes</taxon>
        <taxon>Pleosporomycetidae</taxon>
        <taxon>Pleosporales</taxon>
        <taxon>Massarineae</taxon>
        <taxon>Periconiaceae</taxon>
        <taxon>Periconia</taxon>
    </lineage>
</organism>
<sequence length="500" mass="56747">MDYLTGLATELQAQIQECLALRDACVLRLVSKTFNELVLERIIASCKKNGAVIHVSLTPHDLQVLEAVMANPAIAQCIKYIDICCIYFDSFDPSREPPISLKYGEAYHEENVFSPSLQKMKEEYGQACNTNIPIVRCLKETFHRLATLSNISGIEIRMGCTIRENSPKNLPMGLQKKLQAMSIDGRSIDSTEHLRLLMHVLAQQTFAVDWALHIVMWGVYLSNYKEKNINLLLQGHMAGEDVKRQHDLCQTLSKLVGPLGDIEIEGNLDLQEWQLQLSKMTSRFLTMKMPPQVDHNLLILGRAINTITWLDPSSRLVDHEDYYRLLVYHLGVRENSLRHSKIVKTLYAASKTSKDILFRVEGNNTYLSWNPYLTEVDDLPFQKVARLEISGSFLPGPMFLESTRKLEHLSLKNCGISGLDDWSSVFKELRKRSGFLEYLQLVNLTQSSVLSWSSVDTTSATTGIVAKGHVNVERILEGLNEYYEIMPDPHNGGRVFVAFR</sequence>
<dbReference type="EMBL" id="CAOQHR010000013">
    <property type="protein sequence ID" value="CAI6342267.1"/>
    <property type="molecule type" value="Genomic_DNA"/>
</dbReference>
<evidence type="ECO:0000313" key="1">
    <source>
        <dbReference type="EMBL" id="CAI6342267.1"/>
    </source>
</evidence>
<name>A0A9W4UW43_9PLEO</name>
<evidence type="ECO:0008006" key="3">
    <source>
        <dbReference type="Google" id="ProtNLM"/>
    </source>
</evidence>
<proteinExistence type="predicted"/>
<comment type="caution">
    <text evidence="1">The sequence shown here is derived from an EMBL/GenBank/DDBJ whole genome shotgun (WGS) entry which is preliminary data.</text>
</comment>
<dbReference type="Proteomes" id="UP001152607">
    <property type="component" value="Unassembled WGS sequence"/>
</dbReference>
<evidence type="ECO:0000313" key="2">
    <source>
        <dbReference type="Proteomes" id="UP001152607"/>
    </source>
</evidence>
<gene>
    <name evidence="1" type="ORF">PDIGIT_LOCUS15472</name>
</gene>
<keyword evidence="2" id="KW-1185">Reference proteome</keyword>
<accession>A0A9W4UW43</accession>
<reference evidence="1" key="1">
    <citation type="submission" date="2023-01" db="EMBL/GenBank/DDBJ databases">
        <authorList>
            <person name="Van Ghelder C."/>
            <person name="Rancurel C."/>
        </authorList>
    </citation>
    <scope>NUCLEOTIDE SEQUENCE</scope>
    <source>
        <strain evidence="1">CNCM I-4278</strain>
    </source>
</reference>
<dbReference type="AlphaFoldDB" id="A0A9W4UW43"/>